<feature type="transmembrane region" description="Helical" evidence="1">
    <location>
        <begin position="59"/>
        <end position="77"/>
    </location>
</feature>
<feature type="transmembrane region" description="Helical" evidence="1">
    <location>
        <begin position="119"/>
        <end position="137"/>
    </location>
</feature>
<gene>
    <name evidence="3" type="ORF">MGWOODY_Smn865</name>
</gene>
<evidence type="ECO:0000313" key="3">
    <source>
        <dbReference type="EMBL" id="CUS45440.1"/>
    </source>
</evidence>
<accession>A0A160TJX3</accession>
<keyword evidence="1" id="KW-0812">Transmembrane</keyword>
<feature type="transmembrane region" description="Helical" evidence="1">
    <location>
        <begin position="20"/>
        <end position="38"/>
    </location>
</feature>
<feature type="domain" description="Inositolphosphotransferase Aur1/Ipt1" evidence="2">
    <location>
        <begin position="88"/>
        <end position="273"/>
    </location>
</feature>
<reference evidence="3" key="1">
    <citation type="submission" date="2015-10" db="EMBL/GenBank/DDBJ databases">
        <authorList>
            <person name="Gilbert D.G."/>
        </authorList>
    </citation>
    <scope>NUCLEOTIDE SEQUENCE</scope>
</reference>
<dbReference type="SUPFAM" id="SSF48317">
    <property type="entry name" value="Acid phosphatase/Vanadium-dependent haloperoxidase"/>
    <property type="match status" value="1"/>
</dbReference>
<dbReference type="InterPro" id="IPR036938">
    <property type="entry name" value="PAP2/HPO_sf"/>
</dbReference>
<dbReference type="InterPro" id="IPR026841">
    <property type="entry name" value="Aur1/Ipt1"/>
</dbReference>
<dbReference type="EMBL" id="CZQE01000259">
    <property type="protein sequence ID" value="CUS45440.1"/>
    <property type="molecule type" value="Genomic_DNA"/>
</dbReference>
<sequence>MLSLAALIALMLWQGLRIDPWAWSTIIFFTLGVTAAATRYALRHPPTPGRRIARDIAEYFGLFTLISLMGAIATYPLSAGTQGFIDPTLQRIDDMLRFNWLAWYDLVVAHRSLQLLGTAAYQSIYVTPAILLGYFAWRDHRGAARSFIATFWLAAVISLVLFCFIPAQGPLASQWQGPIPYMPVSQLSESTIIPELRLHMISHVDLGDLRGLVSAPSFHTASAVLFIAAAWPFRRLRWPLTIVNIAMLLSTPVEGTHYLTDMIAGALVAIFAIFVVKLIEARRSSPGTMDSVTIRA</sequence>
<organism evidence="3">
    <name type="scientific">hydrothermal vent metagenome</name>
    <dbReference type="NCBI Taxonomy" id="652676"/>
    <lineage>
        <taxon>unclassified sequences</taxon>
        <taxon>metagenomes</taxon>
        <taxon>ecological metagenomes</taxon>
    </lineage>
</organism>
<name>A0A160TJX3_9ZZZZ</name>
<dbReference type="Gene3D" id="1.20.144.10">
    <property type="entry name" value="Phosphatidic acid phosphatase type 2/haloperoxidase"/>
    <property type="match status" value="1"/>
</dbReference>
<dbReference type="AlphaFoldDB" id="A0A160TJX3"/>
<dbReference type="GO" id="GO:0016020">
    <property type="term" value="C:membrane"/>
    <property type="evidence" value="ECO:0007669"/>
    <property type="project" value="UniProtKB-SubCell"/>
</dbReference>
<feature type="transmembrane region" description="Helical" evidence="1">
    <location>
        <begin position="259"/>
        <end position="279"/>
    </location>
</feature>
<keyword evidence="1" id="KW-1133">Transmembrane helix</keyword>
<protein>
    <recommendedName>
        <fullName evidence="2">Inositolphosphotransferase Aur1/Ipt1 domain-containing protein</fullName>
    </recommendedName>
</protein>
<dbReference type="Pfam" id="PF14378">
    <property type="entry name" value="PAP2_3"/>
    <property type="match status" value="1"/>
</dbReference>
<proteinExistence type="predicted"/>
<keyword evidence="1" id="KW-0472">Membrane</keyword>
<evidence type="ECO:0000259" key="2">
    <source>
        <dbReference type="Pfam" id="PF14378"/>
    </source>
</evidence>
<feature type="transmembrane region" description="Helical" evidence="1">
    <location>
        <begin position="149"/>
        <end position="167"/>
    </location>
</feature>
<evidence type="ECO:0000256" key="1">
    <source>
        <dbReference type="SAM" id="Phobius"/>
    </source>
</evidence>